<name>A0A0F5K031_9BURK</name>
<dbReference type="InterPro" id="IPR050490">
    <property type="entry name" value="Bact_solute-bd_prot1"/>
</dbReference>
<evidence type="ECO:0000313" key="5">
    <source>
        <dbReference type="Proteomes" id="UP000033618"/>
    </source>
</evidence>
<comment type="similarity">
    <text evidence="2">Belongs to the bacterial solute-binding protein 1 family.</text>
</comment>
<keyword evidence="3" id="KW-0732">Signal</keyword>
<protein>
    <submittedName>
        <fullName evidence="4">Sugar ABC transporter substrate-binding protein</fullName>
    </submittedName>
</protein>
<dbReference type="PANTHER" id="PTHR43649:SF14">
    <property type="entry name" value="BLR3389 PROTEIN"/>
    <property type="match status" value="1"/>
</dbReference>
<dbReference type="AlphaFoldDB" id="A0A0F5K031"/>
<feature type="chain" id="PRO_5002490304" evidence="3">
    <location>
        <begin position="23"/>
        <end position="410"/>
    </location>
</feature>
<dbReference type="EMBL" id="LAQU01000011">
    <property type="protein sequence ID" value="KKB63280.1"/>
    <property type="molecule type" value="Genomic_DNA"/>
</dbReference>
<feature type="signal peptide" evidence="3">
    <location>
        <begin position="1"/>
        <end position="22"/>
    </location>
</feature>
<dbReference type="PANTHER" id="PTHR43649">
    <property type="entry name" value="ARABINOSE-BINDING PROTEIN-RELATED"/>
    <property type="match status" value="1"/>
</dbReference>
<dbReference type="PATRIC" id="fig|28092.6.peg.2886"/>
<dbReference type="Gene3D" id="3.40.190.10">
    <property type="entry name" value="Periplasmic binding protein-like II"/>
    <property type="match status" value="2"/>
</dbReference>
<evidence type="ECO:0000256" key="2">
    <source>
        <dbReference type="ARBA" id="ARBA00008520"/>
    </source>
</evidence>
<reference evidence="4 5" key="1">
    <citation type="submission" date="2015-03" db="EMBL/GenBank/DDBJ databases">
        <title>Draft Genome Sequence of Burkholderia andropogonis type strain ICMP2807, isolated from Sorghum bicolor.</title>
        <authorList>
            <person name="Lopes-Santos L."/>
            <person name="Castro D.B."/>
            <person name="Ottoboni L.M."/>
            <person name="Park D."/>
            <person name="Weirc B.S."/>
            <person name="Destefano S.A."/>
        </authorList>
    </citation>
    <scope>NUCLEOTIDE SEQUENCE [LARGE SCALE GENOMIC DNA]</scope>
    <source>
        <strain evidence="4 5">ICMP2807</strain>
    </source>
</reference>
<accession>A0A0F5K031</accession>
<gene>
    <name evidence="4" type="ORF">WM40_12280</name>
</gene>
<dbReference type="InterPro" id="IPR006059">
    <property type="entry name" value="SBP"/>
</dbReference>
<dbReference type="SUPFAM" id="SSF53850">
    <property type="entry name" value="Periplasmic binding protein-like II"/>
    <property type="match status" value="1"/>
</dbReference>
<evidence type="ECO:0000256" key="1">
    <source>
        <dbReference type="ARBA" id="ARBA00004418"/>
    </source>
</evidence>
<sequence length="410" mass="46201">MKKRYRLTALCAMLAFAAQVHAGELTINLAFKGANQRAFWDTALAQFEKANPDIKVKASFVEEEAYKVQLPGWLISQAPDIIKWHEGERMRYYAQRGLLEDISSDWQKNGWNTSFASLKEPSSYAGKQYAVPTDYFSWGLFYRKNLFEKAGIKGEPKTWQEFLDDCKKLKAAGITPIAVGGRDSWTLAAWFDYIDLRLNGYAFHMQLMDGKIPYTDPRVKKVYEAWKVLIDNKYFVDNSLSYTLDSAQPLLIQGQAAMMLMGTFISGGFADGVKSKIGYFQFPVMDPKQPIAEDGSADCLNIPARAKNKADARRFLAFMSRPEMNGALAKAFGSLPANNQAAVPDDPFAKKGFQILSNTKGGIAQFYDRDMTKEMADEGMKGMQRFVSDPSTLDAVLAHLEETRERIYKK</sequence>
<evidence type="ECO:0000256" key="3">
    <source>
        <dbReference type="SAM" id="SignalP"/>
    </source>
</evidence>
<comment type="subcellular location">
    <subcellularLocation>
        <location evidence="1">Periplasm</location>
    </subcellularLocation>
</comment>
<comment type="caution">
    <text evidence="4">The sequence shown here is derived from an EMBL/GenBank/DDBJ whole genome shotgun (WGS) entry which is preliminary data.</text>
</comment>
<dbReference type="Pfam" id="PF01547">
    <property type="entry name" value="SBP_bac_1"/>
    <property type="match status" value="1"/>
</dbReference>
<dbReference type="GO" id="GO:0042597">
    <property type="term" value="C:periplasmic space"/>
    <property type="evidence" value="ECO:0007669"/>
    <property type="project" value="UniProtKB-SubCell"/>
</dbReference>
<organism evidence="4 5">
    <name type="scientific">Robbsia andropogonis</name>
    <dbReference type="NCBI Taxonomy" id="28092"/>
    <lineage>
        <taxon>Bacteria</taxon>
        <taxon>Pseudomonadati</taxon>
        <taxon>Pseudomonadota</taxon>
        <taxon>Betaproteobacteria</taxon>
        <taxon>Burkholderiales</taxon>
        <taxon>Burkholderiaceae</taxon>
        <taxon>Robbsia</taxon>
    </lineage>
</organism>
<evidence type="ECO:0000313" key="4">
    <source>
        <dbReference type="EMBL" id="KKB63280.1"/>
    </source>
</evidence>
<proteinExistence type="inferred from homology"/>
<dbReference type="OrthoDB" id="8858741at2"/>
<dbReference type="Proteomes" id="UP000033618">
    <property type="component" value="Unassembled WGS sequence"/>
</dbReference>
<dbReference type="STRING" id="28092.WM40_12280"/>
<dbReference type="RefSeq" id="WP_046152992.1">
    <property type="nucleotide sequence ID" value="NZ_CADFGU010000007.1"/>
</dbReference>
<keyword evidence="5" id="KW-1185">Reference proteome</keyword>